<protein>
    <recommendedName>
        <fullName evidence="1">Reverse transcriptase domain-containing protein</fullName>
    </recommendedName>
</protein>
<name>A0A8S2DGB7_9BILA</name>
<accession>A0A8S2DGB7</accession>
<feature type="domain" description="Reverse transcriptase" evidence="1">
    <location>
        <begin position="1"/>
        <end position="168"/>
    </location>
</feature>
<dbReference type="InterPro" id="IPR000477">
    <property type="entry name" value="RT_dom"/>
</dbReference>
<organism evidence="2 4">
    <name type="scientific">Didymodactylos carnosus</name>
    <dbReference type="NCBI Taxonomy" id="1234261"/>
    <lineage>
        <taxon>Eukaryota</taxon>
        <taxon>Metazoa</taxon>
        <taxon>Spiralia</taxon>
        <taxon>Gnathifera</taxon>
        <taxon>Rotifera</taxon>
        <taxon>Eurotatoria</taxon>
        <taxon>Bdelloidea</taxon>
        <taxon>Philodinida</taxon>
        <taxon>Philodinidae</taxon>
        <taxon>Didymodactylos</taxon>
    </lineage>
</organism>
<comment type="caution">
    <text evidence="2">The sequence shown here is derived from an EMBL/GenBank/DDBJ whole genome shotgun (WGS) entry which is preliminary data.</text>
</comment>
<gene>
    <name evidence="2" type="ORF">OVA965_LOCUS11201</name>
    <name evidence="3" type="ORF">TMI583_LOCUS11198</name>
</gene>
<reference evidence="2" key="1">
    <citation type="submission" date="2021-02" db="EMBL/GenBank/DDBJ databases">
        <authorList>
            <person name="Nowell W R."/>
        </authorList>
    </citation>
    <scope>NUCLEOTIDE SEQUENCE</scope>
</reference>
<dbReference type="PANTHER" id="PTHR33332">
    <property type="entry name" value="REVERSE TRANSCRIPTASE DOMAIN-CONTAINING PROTEIN"/>
    <property type="match status" value="1"/>
</dbReference>
<dbReference type="AlphaFoldDB" id="A0A8S2DGB7"/>
<dbReference type="Proteomes" id="UP000682733">
    <property type="component" value="Unassembled WGS sequence"/>
</dbReference>
<sequence>MVELVHSIYEDKASDKDIEVVFLDFKKAFDKVWHKGLIYKLRKKGVCSELVAWFEDYLLNRQITTMVGGEQSNPIRINCGIPQGSILGPLLFLIYIDDIGNNLTSKTHLFADDTLLYCSGISHSQVNLTLNDDLAHVLQWSIQWFLPLNLPKCVSMCFSKKPLPGLLMIADHVLDRVGEHKHLGVYFTSSLS</sequence>
<evidence type="ECO:0000313" key="2">
    <source>
        <dbReference type="EMBL" id="CAF0932039.1"/>
    </source>
</evidence>
<dbReference type="PROSITE" id="PS50878">
    <property type="entry name" value="RT_POL"/>
    <property type="match status" value="1"/>
</dbReference>
<dbReference type="Proteomes" id="UP000677228">
    <property type="component" value="Unassembled WGS sequence"/>
</dbReference>
<evidence type="ECO:0000313" key="3">
    <source>
        <dbReference type="EMBL" id="CAF3708483.1"/>
    </source>
</evidence>
<dbReference type="EMBL" id="CAJNOK010004279">
    <property type="protein sequence ID" value="CAF0932039.1"/>
    <property type="molecule type" value="Genomic_DNA"/>
</dbReference>
<evidence type="ECO:0000259" key="1">
    <source>
        <dbReference type="PROSITE" id="PS50878"/>
    </source>
</evidence>
<dbReference type="InterPro" id="IPR043502">
    <property type="entry name" value="DNA/RNA_pol_sf"/>
</dbReference>
<proteinExistence type="predicted"/>
<evidence type="ECO:0000313" key="4">
    <source>
        <dbReference type="Proteomes" id="UP000677228"/>
    </source>
</evidence>
<dbReference type="SUPFAM" id="SSF56672">
    <property type="entry name" value="DNA/RNA polymerases"/>
    <property type="match status" value="1"/>
</dbReference>
<dbReference type="Pfam" id="PF00078">
    <property type="entry name" value="RVT_1"/>
    <property type="match status" value="1"/>
</dbReference>
<dbReference type="EMBL" id="CAJOBA010004282">
    <property type="protein sequence ID" value="CAF3708483.1"/>
    <property type="molecule type" value="Genomic_DNA"/>
</dbReference>